<reference evidence="3" key="1">
    <citation type="journal article" date="2020" name="Stud. Mycol.">
        <title>101 Dothideomycetes genomes: a test case for predicting lifestyles and emergence of pathogens.</title>
        <authorList>
            <person name="Haridas S."/>
            <person name="Albert R."/>
            <person name="Binder M."/>
            <person name="Bloem J."/>
            <person name="Labutti K."/>
            <person name="Salamov A."/>
            <person name="Andreopoulos B."/>
            <person name="Baker S."/>
            <person name="Barry K."/>
            <person name="Bills G."/>
            <person name="Bluhm B."/>
            <person name="Cannon C."/>
            <person name="Castanera R."/>
            <person name="Culley D."/>
            <person name="Daum C."/>
            <person name="Ezra D."/>
            <person name="Gonzalez J."/>
            <person name="Henrissat B."/>
            <person name="Kuo A."/>
            <person name="Liang C."/>
            <person name="Lipzen A."/>
            <person name="Lutzoni F."/>
            <person name="Magnuson J."/>
            <person name="Mondo S."/>
            <person name="Nolan M."/>
            <person name="Ohm R."/>
            <person name="Pangilinan J."/>
            <person name="Park H.-J."/>
            <person name="Ramirez L."/>
            <person name="Alfaro M."/>
            <person name="Sun H."/>
            <person name="Tritt A."/>
            <person name="Yoshinaga Y."/>
            <person name="Zwiers L.-H."/>
            <person name="Turgeon B."/>
            <person name="Goodwin S."/>
            <person name="Spatafora J."/>
            <person name="Crous P."/>
            <person name="Grigoriev I."/>
        </authorList>
    </citation>
    <scope>NUCLEOTIDE SEQUENCE</scope>
    <source>
        <strain evidence="3">CBS 269.34</strain>
    </source>
</reference>
<feature type="transmembrane region" description="Helical" evidence="2">
    <location>
        <begin position="137"/>
        <end position="159"/>
    </location>
</feature>
<keyword evidence="2" id="KW-0812">Transmembrane</keyword>
<feature type="non-terminal residue" evidence="3">
    <location>
        <position position="1"/>
    </location>
</feature>
<keyword evidence="2" id="KW-1133">Transmembrane helix</keyword>
<sequence length="237" mass="25490">PPVFITPAILETYTTTQSVLSRPSTLPEAFTLYASKPVPKPSTNPPTYTPQSPSAASAAIPPAVAATALSAAIASKSLPLALDVIETTYRAPAFRRAKILRRALPPFLGAALAPLAVYTLAGQLAQYQSTMDPGTATAMAFAGMFTYVGATATIGVVAVTTANDQMDRVTWAMGMPLRERWLREEERGAVDRVAGAWGFKETWRRGEEEGEEWEGLREWVGVRGMVLDKVALMDGME</sequence>
<dbReference type="AlphaFoldDB" id="A0A6A6QUD9"/>
<feature type="transmembrane region" description="Helical" evidence="2">
    <location>
        <begin position="104"/>
        <end position="125"/>
    </location>
</feature>
<evidence type="ECO:0000256" key="1">
    <source>
        <dbReference type="SAM" id="MobiDB-lite"/>
    </source>
</evidence>
<proteinExistence type="predicted"/>
<feature type="region of interest" description="Disordered" evidence="1">
    <location>
        <begin position="35"/>
        <end position="54"/>
    </location>
</feature>
<accession>A0A6A6QUD9</accession>
<dbReference type="OrthoDB" id="5360701at2759"/>
<keyword evidence="4" id="KW-1185">Reference proteome</keyword>
<organism evidence="3 4">
    <name type="scientific">Lophium mytilinum</name>
    <dbReference type="NCBI Taxonomy" id="390894"/>
    <lineage>
        <taxon>Eukaryota</taxon>
        <taxon>Fungi</taxon>
        <taxon>Dikarya</taxon>
        <taxon>Ascomycota</taxon>
        <taxon>Pezizomycotina</taxon>
        <taxon>Dothideomycetes</taxon>
        <taxon>Pleosporomycetidae</taxon>
        <taxon>Mytilinidiales</taxon>
        <taxon>Mytilinidiaceae</taxon>
        <taxon>Lophium</taxon>
    </lineage>
</organism>
<name>A0A6A6QUD9_9PEZI</name>
<feature type="compositionally biased region" description="Pro residues" evidence="1">
    <location>
        <begin position="38"/>
        <end position="48"/>
    </location>
</feature>
<keyword evidence="2" id="KW-0472">Membrane</keyword>
<dbReference type="Proteomes" id="UP000799750">
    <property type="component" value="Unassembled WGS sequence"/>
</dbReference>
<evidence type="ECO:0000313" key="3">
    <source>
        <dbReference type="EMBL" id="KAF2496128.1"/>
    </source>
</evidence>
<evidence type="ECO:0000313" key="4">
    <source>
        <dbReference type="Proteomes" id="UP000799750"/>
    </source>
</evidence>
<gene>
    <name evidence="3" type="ORF">BU16DRAFT_460837</name>
</gene>
<dbReference type="EMBL" id="MU004188">
    <property type="protein sequence ID" value="KAF2496128.1"/>
    <property type="molecule type" value="Genomic_DNA"/>
</dbReference>
<protein>
    <submittedName>
        <fullName evidence="3">Uncharacterized protein</fullName>
    </submittedName>
</protein>
<evidence type="ECO:0000256" key="2">
    <source>
        <dbReference type="SAM" id="Phobius"/>
    </source>
</evidence>